<name>A0A3M0FUB6_9FLAO</name>
<dbReference type="OrthoDB" id="9802752at2"/>
<dbReference type="InterPro" id="IPR053737">
    <property type="entry name" value="Type_II_TA_Toxin"/>
</dbReference>
<dbReference type="NCBIfam" id="TIGR01550">
    <property type="entry name" value="DOC_P1"/>
    <property type="match status" value="1"/>
</dbReference>
<dbReference type="SUPFAM" id="SSF140931">
    <property type="entry name" value="Fic-like"/>
    <property type="match status" value="1"/>
</dbReference>
<dbReference type="PANTHER" id="PTHR39426">
    <property type="entry name" value="HOMOLOGY TO DEATH-ON-CURING PROTEIN OF PHAGE P1"/>
    <property type="match status" value="1"/>
</dbReference>
<protein>
    <submittedName>
        <fullName evidence="2">Type II toxin-antitoxin system death-on-curing family toxin</fullName>
    </submittedName>
</protein>
<gene>
    <name evidence="2" type="ORF">EAX61_15905</name>
</gene>
<proteinExistence type="predicted"/>
<dbReference type="GO" id="GO:0016301">
    <property type="term" value="F:kinase activity"/>
    <property type="evidence" value="ECO:0007669"/>
    <property type="project" value="InterPro"/>
</dbReference>
<dbReference type="AlphaFoldDB" id="A0A3M0FUB6"/>
<dbReference type="PROSITE" id="PS51459">
    <property type="entry name" value="FIDO"/>
    <property type="match status" value="1"/>
</dbReference>
<evidence type="ECO:0000259" key="1">
    <source>
        <dbReference type="PROSITE" id="PS51459"/>
    </source>
</evidence>
<comment type="caution">
    <text evidence="2">The sequence shown here is derived from an EMBL/GenBank/DDBJ whole genome shotgun (WGS) entry which is preliminary data.</text>
</comment>
<feature type="domain" description="Fido" evidence="1">
    <location>
        <begin position="2"/>
        <end position="120"/>
    </location>
</feature>
<keyword evidence="3" id="KW-1185">Reference proteome</keyword>
<dbReference type="Proteomes" id="UP000281985">
    <property type="component" value="Unassembled WGS sequence"/>
</dbReference>
<organism evidence="2 3">
    <name type="scientific">Dokdonia sinensis</name>
    <dbReference type="NCBI Taxonomy" id="2479847"/>
    <lineage>
        <taxon>Bacteria</taxon>
        <taxon>Pseudomonadati</taxon>
        <taxon>Bacteroidota</taxon>
        <taxon>Flavobacteriia</taxon>
        <taxon>Flavobacteriales</taxon>
        <taxon>Flavobacteriaceae</taxon>
        <taxon>Dokdonia</taxon>
    </lineage>
</organism>
<sequence length="124" mass="14310">MITPKLIKELNELIFSHSGGSAGVRDEQGLLSAINRPYQTFDGRDLYPTIIDKAAAIFQSIIINHPFIDGNKRMAYALMRYLLYQGHFELNATEEEKYQFVIKASKGEFEYDDIKTWILKYLKA</sequence>
<evidence type="ECO:0000313" key="3">
    <source>
        <dbReference type="Proteomes" id="UP000281985"/>
    </source>
</evidence>
<dbReference type="PANTHER" id="PTHR39426:SF1">
    <property type="entry name" value="HOMOLOGY TO DEATH-ON-CURING PROTEIN OF PHAGE P1"/>
    <property type="match status" value="1"/>
</dbReference>
<dbReference type="InterPro" id="IPR036597">
    <property type="entry name" value="Fido-like_dom_sf"/>
</dbReference>
<evidence type="ECO:0000313" key="2">
    <source>
        <dbReference type="EMBL" id="RMB56108.1"/>
    </source>
</evidence>
<dbReference type="EMBL" id="REFV01000023">
    <property type="protein sequence ID" value="RMB56108.1"/>
    <property type="molecule type" value="Genomic_DNA"/>
</dbReference>
<dbReference type="InterPro" id="IPR003812">
    <property type="entry name" value="Fido"/>
</dbReference>
<reference evidence="2 3" key="1">
    <citation type="submission" date="2018-10" db="EMBL/GenBank/DDBJ databases">
        <title>Dokdonia luteus sp. nov., isolated from sea water.</title>
        <authorList>
            <person name="Zhou L.Y."/>
            <person name="Du Z.J."/>
        </authorList>
    </citation>
    <scope>NUCLEOTIDE SEQUENCE [LARGE SCALE GENOMIC DNA]</scope>
    <source>
        <strain evidence="2 3">SH27</strain>
    </source>
</reference>
<dbReference type="Gene3D" id="1.20.120.1870">
    <property type="entry name" value="Fic/DOC protein, Fido domain"/>
    <property type="match status" value="1"/>
</dbReference>
<dbReference type="RefSeq" id="WP_121918705.1">
    <property type="nucleotide sequence ID" value="NZ_REFV01000023.1"/>
</dbReference>
<dbReference type="Pfam" id="PF02661">
    <property type="entry name" value="Fic"/>
    <property type="match status" value="1"/>
</dbReference>
<accession>A0A3M0FUB6</accession>
<dbReference type="InterPro" id="IPR006440">
    <property type="entry name" value="Doc"/>
</dbReference>